<keyword evidence="8" id="KW-1185">Reference proteome</keyword>
<dbReference type="InterPro" id="IPR002586">
    <property type="entry name" value="CobQ/CobB/MinD/ParA_Nub-bd_dom"/>
</dbReference>
<evidence type="ECO:0000259" key="5">
    <source>
        <dbReference type="Pfam" id="PF01656"/>
    </source>
</evidence>
<comment type="function">
    <text evidence="4">Catalyzes amidations at positions B, D, E, and G on adenosylcobyrinic A,C-diamide. NH(2) groups are provided by glutamine, and one molecule of ATP is hydrogenolyzed for each amidation.</text>
</comment>
<reference evidence="7 8" key="1">
    <citation type="journal article" date="2021" name="Cell Host Microbe">
        <title>in vivo commensal control of Clostridioides difficile virulence.</title>
        <authorList>
            <person name="Girinathan B.P."/>
            <person name="Dibenedetto N."/>
            <person name="Worley J.N."/>
            <person name="Peltier J."/>
            <person name="Arrieta-Ortiz M.L."/>
            <person name="Rupa Christinal Immanuel S."/>
            <person name="Lavin R."/>
            <person name="Delaney M.L."/>
            <person name="Cummins C."/>
            <person name="Hoffmann M."/>
            <person name="Luo Y."/>
            <person name="Gonzalez-Escalona N."/>
            <person name="Allard M."/>
            <person name="Onderdonk A.B."/>
            <person name="Gerber G.K."/>
            <person name="Sonenshein A.L."/>
            <person name="Baliga N."/>
            <person name="Dupuy B."/>
            <person name="Bry L."/>
        </authorList>
    </citation>
    <scope>NUCLEOTIDE SEQUENCE [LARGE SCALE GENOMIC DNA]</scope>
    <source>
        <strain evidence="7 8">DSM 599</strain>
    </source>
</reference>
<dbReference type="InterPro" id="IPR027417">
    <property type="entry name" value="P-loop_NTPase"/>
</dbReference>
<dbReference type="SUPFAM" id="SSF52317">
    <property type="entry name" value="Class I glutamine amidotransferase-like"/>
    <property type="match status" value="1"/>
</dbReference>
<dbReference type="Pfam" id="PF01656">
    <property type="entry name" value="CbiA"/>
    <property type="match status" value="1"/>
</dbReference>
<dbReference type="CDD" id="cd01750">
    <property type="entry name" value="GATase1_CobQ"/>
    <property type="match status" value="1"/>
</dbReference>
<dbReference type="NCBIfam" id="TIGR00313">
    <property type="entry name" value="cobQ"/>
    <property type="match status" value="1"/>
</dbReference>
<dbReference type="Proteomes" id="UP001299068">
    <property type="component" value="Unassembled WGS sequence"/>
</dbReference>
<comment type="caution">
    <text evidence="7">The sequence shown here is derived from an EMBL/GenBank/DDBJ whole genome shotgun (WGS) entry which is preliminary data.</text>
</comment>
<keyword evidence="2 4" id="KW-0169">Cobalamin biosynthesis</keyword>
<protein>
    <recommendedName>
        <fullName evidence="4">Cobyric acid synthase</fullName>
    </recommendedName>
</protein>
<evidence type="ECO:0000259" key="6">
    <source>
        <dbReference type="Pfam" id="PF07685"/>
    </source>
</evidence>
<feature type="domain" description="CobB/CobQ-like glutamine amidotransferase" evidence="6">
    <location>
        <begin position="250"/>
        <end position="442"/>
    </location>
</feature>
<feature type="active site" evidence="4">
    <location>
        <position position="436"/>
    </location>
</feature>
<accession>A0ABS7KXR4</accession>
<dbReference type="Pfam" id="PF07685">
    <property type="entry name" value="GATase_3"/>
    <property type="match status" value="1"/>
</dbReference>
<evidence type="ECO:0000256" key="4">
    <source>
        <dbReference type="HAMAP-Rule" id="MF_00028"/>
    </source>
</evidence>
<gene>
    <name evidence="4" type="primary">cobQ</name>
    <name evidence="7" type="ORF">K5V21_09070</name>
</gene>
<name>A0ABS7KXR4_CLOSR</name>
<organism evidence="7 8">
    <name type="scientific">Clostridium sardiniense</name>
    <name type="common">Clostridium absonum</name>
    <dbReference type="NCBI Taxonomy" id="29369"/>
    <lineage>
        <taxon>Bacteria</taxon>
        <taxon>Bacillati</taxon>
        <taxon>Bacillota</taxon>
        <taxon>Clostridia</taxon>
        <taxon>Eubacteriales</taxon>
        <taxon>Clostridiaceae</taxon>
        <taxon>Clostridium</taxon>
    </lineage>
</organism>
<keyword evidence="3 4" id="KW-0315">Glutamine amidotransferase</keyword>
<evidence type="ECO:0000313" key="7">
    <source>
        <dbReference type="EMBL" id="MBY0755610.1"/>
    </source>
</evidence>
<dbReference type="SUPFAM" id="SSF52540">
    <property type="entry name" value="P-loop containing nucleoside triphosphate hydrolases"/>
    <property type="match status" value="1"/>
</dbReference>
<comment type="similarity">
    <text evidence="4">Belongs to the CobB/CobQ family. CobQ subfamily.</text>
</comment>
<dbReference type="Gene3D" id="3.40.50.880">
    <property type="match status" value="1"/>
</dbReference>
<evidence type="ECO:0000256" key="3">
    <source>
        <dbReference type="ARBA" id="ARBA00022962"/>
    </source>
</evidence>
<sequence>MKKNVMILGTASSVGKSTIATALCRFLKKRGYDVAPFKALNITSKTNSIGNGEEIGRAQIVQAEACEIKPEYTMNPILIKEIANKKTKIIVNGKSYCHKDNCSYEELSKDLKEFIKEDFEKLVEKHSNIIVEGEGSCIELGCKNEDLANFYTAKLTNSDVILVGNSEDGGVFSSIYGTIMLLNEEDRKLVKGIIINKFKGNKDELENGIKELEEKLKVPVLGVIPYEELNIEDEVIITKRLRNNKRSGLNIGIIKLSHISNLTDFYPLELEKNVNIRYVKTPKELEGANLIILPGSKSIIYDLNEIKSNGLYDKIIELYKEGATVMGICAGFQMLGRNIINNLDSNNSRKCITGFEMLPLDTKISFERRTVISKGITCSMENELKDLSNIRVYGYEIQNGYTEILDKDGEVLIIDKNNNITGLCNERGDVFGTYVHGIFEIEEFRKKLINHLKEKYNVVIENSKEEKENYKKYKLKQYDKLCKILEDNIDTEKILNLFETKEEESEERPLE</sequence>
<dbReference type="PROSITE" id="PS51274">
    <property type="entry name" value="GATASE_COBBQ"/>
    <property type="match status" value="1"/>
</dbReference>
<dbReference type="EMBL" id="JAIKTU010000006">
    <property type="protein sequence ID" value="MBY0755610.1"/>
    <property type="molecule type" value="Genomic_DNA"/>
</dbReference>
<evidence type="ECO:0000256" key="2">
    <source>
        <dbReference type="ARBA" id="ARBA00022573"/>
    </source>
</evidence>
<evidence type="ECO:0000313" key="8">
    <source>
        <dbReference type="Proteomes" id="UP001299068"/>
    </source>
</evidence>
<dbReference type="InterPro" id="IPR029062">
    <property type="entry name" value="Class_I_gatase-like"/>
</dbReference>
<dbReference type="PANTHER" id="PTHR21343">
    <property type="entry name" value="DETHIOBIOTIN SYNTHETASE"/>
    <property type="match status" value="1"/>
</dbReference>
<dbReference type="InterPro" id="IPR004459">
    <property type="entry name" value="CobQ_synth"/>
</dbReference>
<feature type="domain" description="CobQ/CobB/MinD/ParA nucleotide binding" evidence="5">
    <location>
        <begin position="5"/>
        <end position="228"/>
    </location>
</feature>
<dbReference type="Gene3D" id="3.40.50.300">
    <property type="entry name" value="P-loop containing nucleotide triphosphate hydrolases"/>
    <property type="match status" value="1"/>
</dbReference>
<comment type="pathway">
    <text evidence="1 4">Cofactor biosynthesis; adenosylcobalamin biosynthesis.</text>
</comment>
<feature type="active site" description="Nucleophile" evidence="4">
    <location>
        <position position="329"/>
    </location>
</feature>
<dbReference type="PANTHER" id="PTHR21343:SF1">
    <property type="entry name" value="COBYRIC ACID SYNTHASE"/>
    <property type="match status" value="1"/>
</dbReference>
<dbReference type="NCBIfam" id="NF001989">
    <property type="entry name" value="PRK00784.1"/>
    <property type="match status" value="1"/>
</dbReference>
<dbReference type="InterPro" id="IPR033949">
    <property type="entry name" value="CobQ_GATase1"/>
</dbReference>
<dbReference type="InterPro" id="IPR011698">
    <property type="entry name" value="GATase_3"/>
</dbReference>
<dbReference type="RefSeq" id="WP_221860981.1">
    <property type="nucleotide sequence ID" value="NZ_JAIKTU010000006.1"/>
</dbReference>
<evidence type="ECO:0000256" key="1">
    <source>
        <dbReference type="ARBA" id="ARBA00004953"/>
    </source>
</evidence>
<dbReference type="HAMAP" id="MF_00028">
    <property type="entry name" value="CobQ"/>
    <property type="match status" value="1"/>
</dbReference>
<proteinExistence type="inferred from homology"/>